<reference evidence="1 2" key="1">
    <citation type="submission" date="2016-11" db="EMBL/GenBank/DDBJ databases">
        <title>Mixed transmission modes and dynamic genome evolution in an obligate animal-bacterial symbiosis.</title>
        <authorList>
            <person name="Russell S.L."/>
            <person name="Corbett-Detig R.B."/>
            <person name="Cavanaugh C.M."/>
        </authorList>
    </citation>
    <scope>NUCLEOTIDE SEQUENCE [LARGE SCALE GENOMIC DNA]</scope>
    <source>
        <strain evidence="1">Sveles-Q1</strain>
    </source>
</reference>
<organism evidence="1 2">
    <name type="scientific">Solemya pervernicosa gill symbiont</name>
    <dbReference type="NCBI Taxonomy" id="642797"/>
    <lineage>
        <taxon>Bacteria</taxon>
        <taxon>Pseudomonadati</taxon>
        <taxon>Pseudomonadota</taxon>
        <taxon>Gammaproteobacteria</taxon>
        <taxon>sulfur-oxidizing symbionts</taxon>
    </lineage>
</organism>
<name>A0A1T2L226_9GAMM</name>
<dbReference type="EMBL" id="MPRL01000065">
    <property type="protein sequence ID" value="OOZ38996.1"/>
    <property type="molecule type" value="Genomic_DNA"/>
</dbReference>
<evidence type="ECO:0000313" key="2">
    <source>
        <dbReference type="Proteomes" id="UP000191110"/>
    </source>
</evidence>
<dbReference type="RefSeq" id="WP_078484602.1">
    <property type="nucleotide sequence ID" value="NZ_MPRL01000065.1"/>
</dbReference>
<keyword evidence="2" id="KW-1185">Reference proteome</keyword>
<dbReference type="OrthoDB" id="7062036at2"/>
<accession>A0A1T2L226</accession>
<dbReference type="Proteomes" id="UP000191110">
    <property type="component" value="Unassembled WGS sequence"/>
</dbReference>
<proteinExistence type="predicted"/>
<dbReference type="AlphaFoldDB" id="A0A1T2L226"/>
<sequence length="151" mass="15595">MMKSNQQQGFSLIGAIFLMVVLAAVGGYMVSISSGFHISGANAVEGSRAYYAAKGGLEWAISELELDNAAVNSATVCSGTVDGQVTNYGSGALDGFSVQLSCSSSSYTETPNTYSIFIVEARSYKTALGVSAIGSLGYVSRSMKAKVTDAP</sequence>
<evidence type="ECO:0008006" key="3">
    <source>
        <dbReference type="Google" id="ProtNLM"/>
    </source>
</evidence>
<evidence type="ECO:0000313" key="1">
    <source>
        <dbReference type="EMBL" id="OOZ38996.1"/>
    </source>
</evidence>
<gene>
    <name evidence="1" type="ORF">BOW53_13425</name>
</gene>
<protein>
    <recommendedName>
        <fullName evidence="3">Type 4 fimbrial biogenesis protein PilX N-terminal domain-containing protein</fullName>
    </recommendedName>
</protein>
<comment type="caution">
    <text evidence="1">The sequence shown here is derived from an EMBL/GenBank/DDBJ whole genome shotgun (WGS) entry which is preliminary data.</text>
</comment>